<feature type="binding site" evidence="1">
    <location>
        <position position="66"/>
    </location>
    <ligand>
        <name>Zn(2+)</name>
        <dbReference type="ChEBI" id="CHEBI:29105"/>
    </ligand>
</feature>
<feature type="region of interest" description="Disordered" evidence="2">
    <location>
        <begin position="140"/>
        <end position="173"/>
    </location>
</feature>
<feature type="domain" description="ZAD" evidence="3">
    <location>
        <begin position="9"/>
        <end position="90"/>
    </location>
</feature>
<dbReference type="SMART" id="SM00868">
    <property type="entry name" value="zf-AD"/>
    <property type="match status" value="1"/>
</dbReference>
<keyword evidence="1" id="KW-0862">Zinc</keyword>
<keyword evidence="1" id="KW-0479">Metal-binding</keyword>
<dbReference type="AlphaFoldDB" id="A0A0A1XN28"/>
<feature type="compositionally biased region" description="Polar residues" evidence="2">
    <location>
        <begin position="478"/>
        <end position="488"/>
    </location>
</feature>
<feature type="binding site" evidence="1">
    <location>
        <position position="63"/>
    </location>
    <ligand>
        <name>Zn(2+)</name>
        <dbReference type="ChEBI" id="CHEBI:29105"/>
    </ligand>
</feature>
<dbReference type="InterPro" id="IPR012934">
    <property type="entry name" value="Znf_AD"/>
</dbReference>
<organism evidence="4">
    <name type="scientific">Zeugodacus cucurbitae</name>
    <name type="common">Melon fruit fly</name>
    <name type="synonym">Bactrocera cucurbitae</name>
    <dbReference type="NCBI Taxonomy" id="28588"/>
    <lineage>
        <taxon>Eukaryota</taxon>
        <taxon>Metazoa</taxon>
        <taxon>Ecdysozoa</taxon>
        <taxon>Arthropoda</taxon>
        <taxon>Hexapoda</taxon>
        <taxon>Insecta</taxon>
        <taxon>Pterygota</taxon>
        <taxon>Neoptera</taxon>
        <taxon>Endopterygota</taxon>
        <taxon>Diptera</taxon>
        <taxon>Brachycera</taxon>
        <taxon>Muscomorpha</taxon>
        <taxon>Tephritoidea</taxon>
        <taxon>Tephritidae</taxon>
        <taxon>Zeugodacus</taxon>
        <taxon>Zeugodacus</taxon>
    </lineage>
</organism>
<dbReference type="OrthoDB" id="8051375at2759"/>
<dbReference type="GO" id="GO:0005634">
    <property type="term" value="C:nucleus"/>
    <property type="evidence" value="ECO:0007669"/>
    <property type="project" value="InterPro"/>
</dbReference>
<evidence type="ECO:0000259" key="3">
    <source>
        <dbReference type="PROSITE" id="PS51915"/>
    </source>
</evidence>
<evidence type="ECO:0000256" key="2">
    <source>
        <dbReference type="SAM" id="MobiDB-lite"/>
    </source>
</evidence>
<dbReference type="Pfam" id="PF16064">
    <property type="entry name" value="DUF4806"/>
    <property type="match status" value="2"/>
</dbReference>
<sequence length="620" mass="72636">MTSRNIVQQRCRTCLDTTDVNFHSLDGKLVKDNQKKTLASFLWDTCKLENHSEAAKFLPQKICGNCLRKLKITFSFVMQVEEVNRKMMANLRTVKIIGKESIPEKYVEETNEMDADNHSFCRYSECFIDCNNSLPQLDEDPIATSTTTNKKIKTDRHLKSAQSSYGQRQNEEEECKNECHKEMKTMLQDLVSMQKQMNDRFKDVGIHTDKNILNQMSKFTQPNADIEENTVLQLANQDNYEEIDRFETVKSWFPISTVEQALELEDNIKNHNYGGDFIAYLKWNEYNSVDHLLRSIFKDELINQYNLDGRSGKMSFITFKSILKCVQCVFSAIPEKKFLYLVRKYIILCHGRHKYKKYNLKKKTTFEKVMNHHDTDLENFTYESSECVESPVIENAEEIEIDIESEQLTSESFEVSNSPGNLYNEIKRVHSPLNFEEHARKRTRFSGRGEKLKRHKGRFIAGNDGAESYVKQPKKSGRTSSSHQQQRMESVDKEYKMFEISKMFPIQSQDQLLEIEQNIMDTDCADEIYEYLNRLKGKNGNIDYVLRKIFSDDLIANYNLEGLQGKHCFRDLNLISDCLFKAFSEITNMEFMKEVRRYVTMSHYRTKNKRTKATRKGMST</sequence>
<reference evidence="4" key="1">
    <citation type="submission" date="2014-11" db="EMBL/GenBank/DDBJ databases">
        <authorList>
            <person name="Geib S."/>
        </authorList>
    </citation>
    <scope>NUCLEOTIDE SEQUENCE</scope>
</reference>
<accession>A0A0A1XN28</accession>
<dbReference type="SUPFAM" id="SSF57716">
    <property type="entry name" value="Glucocorticoid receptor-like (DNA-binding domain)"/>
    <property type="match status" value="1"/>
</dbReference>
<gene>
    <name evidence="4" type="ORF">g.17434</name>
</gene>
<protein>
    <recommendedName>
        <fullName evidence="3">ZAD domain-containing protein</fullName>
    </recommendedName>
</protein>
<proteinExistence type="predicted"/>
<dbReference type="PROSITE" id="PS51915">
    <property type="entry name" value="ZAD"/>
    <property type="match status" value="1"/>
</dbReference>
<evidence type="ECO:0000313" key="4">
    <source>
        <dbReference type="EMBL" id="JAD12332.1"/>
    </source>
</evidence>
<feature type="binding site" evidence="1">
    <location>
        <position position="14"/>
    </location>
    <ligand>
        <name>Zn(2+)</name>
        <dbReference type="ChEBI" id="CHEBI:29105"/>
    </ligand>
</feature>
<name>A0A0A1XN28_ZEUCU</name>
<feature type="region of interest" description="Disordered" evidence="2">
    <location>
        <begin position="463"/>
        <end position="488"/>
    </location>
</feature>
<dbReference type="GO" id="GO:0008270">
    <property type="term" value="F:zinc ion binding"/>
    <property type="evidence" value="ECO:0007669"/>
    <property type="project" value="UniProtKB-UniRule"/>
</dbReference>
<reference evidence="4" key="2">
    <citation type="journal article" date="2015" name="Gigascience">
        <title>Reconstructing a comprehensive transcriptome assembly of a white-pupal translocated strain of the pest fruit fly Bactrocera cucurbitae.</title>
        <authorList>
            <person name="Sim S.B."/>
            <person name="Calla B."/>
            <person name="Hall B."/>
            <person name="DeRego T."/>
            <person name="Geib S.M."/>
        </authorList>
    </citation>
    <scope>NUCLEOTIDE SEQUENCE</scope>
</reference>
<evidence type="ECO:0000256" key="1">
    <source>
        <dbReference type="PROSITE-ProRule" id="PRU01263"/>
    </source>
</evidence>
<dbReference type="EMBL" id="GBXI01001960">
    <property type="protein sequence ID" value="JAD12332.1"/>
    <property type="molecule type" value="Transcribed_RNA"/>
</dbReference>
<dbReference type="InterPro" id="IPR032071">
    <property type="entry name" value="DUF4806"/>
</dbReference>
<keyword evidence="1" id="KW-0863">Zinc-finger</keyword>
<feature type="binding site" evidence="1">
    <location>
        <position position="11"/>
    </location>
    <ligand>
        <name>Zn(2+)</name>
        <dbReference type="ChEBI" id="CHEBI:29105"/>
    </ligand>
</feature>